<reference evidence="1 2" key="1">
    <citation type="submission" date="2019-01" db="EMBL/GenBank/DDBJ databases">
        <title>A draft genome assembly of the solar-powered sea slug Elysia chlorotica.</title>
        <authorList>
            <person name="Cai H."/>
            <person name="Li Q."/>
            <person name="Fang X."/>
            <person name="Li J."/>
            <person name="Curtis N.E."/>
            <person name="Altenburger A."/>
            <person name="Shibata T."/>
            <person name="Feng M."/>
            <person name="Maeda T."/>
            <person name="Schwartz J.A."/>
            <person name="Shigenobu S."/>
            <person name="Lundholm N."/>
            <person name="Nishiyama T."/>
            <person name="Yang H."/>
            <person name="Hasebe M."/>
            <person name="Li S."/>
            <person name="Pierce S.K."/>
            <person name="Wang J."/>
        </authorList>
    </citation>
    <scope>NUCLEOTIDE SEQUENCE [LARGE SCALE GENOMIC DNA]</scope>
    <source>
        <strain evidence="1">EC2010</strain>
        <tissue evidence="1">Whole organism of an adult</tissue>
    </source>
</reference>
<comment type="caution">
    <text evidence="1">The sequence shown here is derived from an EMBL/GenBank/DDBJ whole genome shotgun (WGS) entry which is preliminary data.</text>
</comment>
<accession>A0A433TPT3</accession>
<protein>
    <submittedName>
        <fullName evidence="1">Uncharacterized protein</fullName>
    </submittedName>
</protein>
<proteinExistence type="predicted"/>
<evidence type="ECO:0000313" key="1">
    <source>
        <dbReference type="EMBL" id="RUS83613.1"/>
    </source>
</evidence>
<dbReference type="EMBL" id="RQTK01000237">
    <property type="protein sequence ID" value="RUS83613.1"/>
    <property type="molecule type" value="Genomic_DNA"/>
</dbReference>
<evidence type="ECO:0000313" key="2">
    <source>
        <dbReference type="Proteomes" id="UP000271974"/>
    </source>
</evidence>
<name>A0A433TPT3_ELYCH</name>
<gene>
    <name evidence="1" type="ORF">EGW08_008632</name>
</gene>
<organism evidence="1 2">
    <name type="scientific">Elysia chlorotica</name>
    <name type="common">Eastern emerald elysia</name>
    <name type="synonym">Sea slug</name>
    <dbReference type="NCBI Taxonomy" id="188477"/>
    <lineage>
        <taxon>Eukaryota</taxon>
        <taxon>Metazoa</taxon>
        <taxon>Spiralia</taxon>
        <taxon>Lophotrochozoa</taxon>
        <taxon>Mollusca</taxon>
        <taxon>Gastropoda</taxon>
        <taxon>Heterobranchia</taxon>
        <taxon>Euthyneura</taxon>
        <taxon>Panpulmonata</taxon>
        <taxon>Sacoglossa</taxon>
        <taxon>Placobranchoidea</taxon>
        <taxon>Plakobranchidae</taxon>
        <taxon>Elysia</taxon>
    </lineage>
</organism>
<sequence>MFSQILNSRYVPGTSVKDNDSSIPRSSKEVSVSWADSHSGSAMGDSSGTLSLLITGSESGYPVATSPRNINEYLSETDISVTDFEIDEEEYLSFREELKRIIMETERDNALLNDSSSYEKLTPEELDGIQQILRSLIYNVRKNGEWIWKKTVDGIIEPIRQRVAFAFMSADPEQTMADMDITEEEYLAFKAELKDIVEDIEKDLSELSEGQVAELKARAKKRLKRSKEFMLQLIDFIRKDGICDTTRPGSSTTSIRDILMSAFQDEPCSDNLTCEELELLRRRRQFLLRLNNFLKRHGRWIWNRPAEKEMVLKCEEKATMAPVMSRSQYSISADEDLRANQNLSDPCRRYFQPCSPSRDTMSLPLPRLRTPCKRPICERLARERLNDPCSRPKTKRGRCKVSTSQVLGACAGNRVCSNYAA</sequence>
<dbReference type="Proteomes" id="UP000271974">
    <property type="component" value="Unassembled WGS sequence"/>
</dbReference>
<dbReference type="AlphaFoldDB" id="A0A433TPT3"/>
<keyword evidence="2" id="KW-1185">Reference proteome</keyword>